<protein>
    <recommendedName>
        <fullName evidence="5">A-kinase anchor protein 17A</fullName>
    </recommendedName>
</protein>
<keyword evidence="1" id="KW-0175">Coiled coil</keyword>
<feature type="region of interest" description="Disordered" evidence="2">
    <location>
        <begin position="435"/>
        <end position="457"/>
    </location>
</feature>
<feature type="compositionally biased region" description="Basic residues" evidence="2">
    <location>
        <begin position="586"/>
        <end position="596"/>
    </location>
</feature>
<feature type="region of interest" description="Disordered" evidence="2">
    <location>
        <begin position="302"/>
        <end position="330"/>
    </location>
</feature>
<name>A0A9P0HXW0_SPOLI</name>
<feature type="region of interest" description="Disordered" evidence="2">
    <location>
        <begin position="525"/>
        <end position="555"/>
    </location>
</feature>
<evidence type="ECO:0000256" key="2">
    <source>
        <dbReference type="SAM" id="MobiDB-lite"/>
    </source>
</evidence>
<dbReference type="InterPro" id="IPR056852">
    <property type="entry name" value="AK17A/B"/>
</dbReference>
<evidence type="ECO:0000256" key="1">
    <source>
        <dbReference type="SAM" id="Coils"/>
    </source>
</evidence>
<reference evidence="3" key="1">
    <citation type="submission" date="2022-02" db="EMBL/GenBank/DDBJ databases">
        <authorList>
            <person name="King R."/>
        </authorList>
    </citation>
    <scope>NUCLEOTIDE SEQUENCE</scope>
</reference>
<feature type="coiled-coil region" evidence="1">
    <location>
        <begin position="78"/>
        <end position="105"/>
    </location>
</feature>
<feature type="compositionally biased region" description="Basic residues" evidence="2">
    <location>
        <begin position="531"/>
        <end position="542"/>
    </location>
</feature>
<accession>A0A9P0HXW0</accession>
<proteinExistence type="predicted"/>
<feature type="compositionally biased region" description="Basic and acidic residues" evidence="2">
    <location>
        <begin position="302"/>
        <end position="325"/>
    </location>
</feature>
<keyword evidence="4" id="KW-1185">Reference proteome</keyword>
<dbReference type="PANTHER" id="PTHR12484:SF4">
    <property type="entry name" value="A-KINASE ANCHOR PROTEIN 17A"/>
    <property type="match status" value="1"/>
</dbReference>
<evidence type="ECO:0000313" key="3">
    <source>
        <dbReference type="EMBL" id="CAH1637462.1"/>
    </source>
</evidence>
<evidence type="ECO:0000313" key="4">
    <source>
        <dbReference type="Proteomes" id="UP001153321"/>
    </source>
</evidence>
<organism evidence="3 4">
    <name type="scientific">Spodoptera littoralis</name>
    <name type="common">Egyptian cotton leafworm</name>
    <dbReference type="NCBI Taxonomy" id="7109"/>
    <lineage>
        <taxon>Eukaryota</taxon>
        <taxon>Metazoa</taxon>
        <taxon>Ecdysozoa</taxon>
        <taxon>Arthropoda</taxon>
        <taxon>Hexapoda</taxon>
        <taxon>Insecta</taxon>
        <taxon>Pterygota</taxon>
        <taxon>Neoptera</taxon>
        <taxon>Endopterygota</taxon>
        <taxon>Lepidoptera</taxon>
        <taxon>Glossata</taxon>
        <taxon>Ditrysia</taxon>
        <taxon>Noctuoidea</taxon>
        <taxon>Noctuidae</taxon>
        <taxon>Amphipyrinae</taxon>
        <taxon>Spodoptera</taxon>
    </lineage>
</organism>
<feature type="compositionally biased region" description="Gly residues" evidence="2">
    <location>
        <begin position="606"/>
        <end position="615"/>
    </location>
</feature>
<feature type="region of interest" description="Disordered" evidence="2">
    <location>
        <begin position="769"/>
        <end position="811"/>
    </location>
</feature>
<dbReference type="Proteomes" id="UP001153321">
    <property type="component" value="Chromosome 15"/>
</dbReference>
<feature type="region of interest" description="Disordered" evidence="2">
    <location>
        <begin position="567"/>
        <end position="626"/>
    </location>
</feature>
<dbReference type="EMBL" id="LR824546">
    <property type="protein sequence ID" value="CAH1637462.1"/>
    <property type="molecule type" value="Genomic_DNA"/>
</dbReference>
<dbReference type="PANTHER" id="PTHR12484">
    <property type="entry name" value="B-LYMPHOCYTE ANTIGEN-RELATED"/>
    <property type="match status" value="1"/>
</dbReference>
<gene>
    <name evidence="3" type="ORF">SPLIT_LOCUS2823</name>
</gene>
<evidence type="ECO:0008006" key="5">
    <source>
        <dbReference type="Google" id="ProtNLM"/>
    </source>
</evidence>
<sequence>MNIQVCRDSSDATALYLPQRLYLKSFAKINISVQLPSHKVHGKSISNWELMEKLRKMILPDNFSVLKVSKHSSEVIRFDAELENRDNLERVLARLEDRVIQLKEYPDQLKVKVCEAKSEFPSRHDWDSFFRDTTEMDEMKPGERPDTIHISNLPIRWFIHSRDQDEDALPSESFVKKIFEKFGSVRQVDIPVSDPYRMQMKATMRGITTPPQEAALYFEIYVQFSEYVGFVRCMDALRGRKLLRKRDDIAEWCGIKVEFDKTKHMTDAAVKRRSIVRERLASRQKVKDDEERAEKERIAKKEVKERQKYERSEREKLEKMREREERRKKKQLAKLMQSDNLDLNSKVAEEQRKLVKTQKKLQAIRLIEELFKRIELRPELQRNGNREQHYLPGERNARARIIDKFKRQQQDLLDEQRQNYSNALNGRIVIRSVLETKKPKRDSSMSSVSSDERARRCDRDNHKKIKTERLTTPEREMEYNKATAASLYSMQPYGFGYPFPCPPSYAYPPQTSMYYPVRGSYYPPPGDYRRPRGGRGRGRGRNPRMPYFDGPDANHQYYRTGRAVARGTRGRGRGRGGARTSGHTRGLTRGRGGGRTRARDLAVAGLGAGVDGPGLGVEDPDPTTHDRGLGRDLTVDPAPGLGALAPSLPVDTIHTTDLKLERLFHPTGLSRDVLEAGRRRKTIQDMIGDGDLSRSALVRVMMRSEGDWDAVSFFGEAVMLSKEEAGRMRQRSSEALPPHNPAIAKDTSCVEDRETTEAVCGRRAWVVRRPTRTRPERAAQPVPRAGQPPRVGPNRANELNGLPGLRLEVHE</sequence>
<dbReference type="AlphaFoldDB" id="A0A9P0HXW0"/>
<dbReference type="Pfam" id="PF25015">
    <property type="entry name" value="RBD_AKAP-17A"/>
    <property type="match status" value="1"/>
</dbReference>